<keyword evidence="2" id="KW-0812">Transmembrane</keyword>
<reference evidence="3 4" key="1">
    <citation type="submission" date="2020-08" db="EMBL/GenBank/DDBJ databases">
        <authorList>
            <person name="Seo M.-J."/>
        </authorList>
    </citation>
    <scope>NUCLEOTIDE SEQUENCE [LARGE SCALE GENOMIC DNA]</scope>
    <source>
        <strain evidence="3 4">MBLA0160</strain>
    </source>
</reference>
<dbReference type="EMBL" id="JACKXD010000005">
    <property type="protein sequence ID" value="MBB6647354.1"/>
    <property type="molecule type" value="Genomic_DNA"/>
</dbReference>
<evidence type="ECO:0000313" key="3">
    <source>
        <dbReference type="EMBL" id="MBB6647354.1"/>
    </source>
</evidence>
<name>A0A7J9SK74_9EURY</name>
<comment type="caution">
    <text evidence="3">The sequence shown here is derived from an EMBL/GenBank/DDBJ whole genome shotgun (WGS) entry which is preliminary data.</text>
</comment>
<keyword evidence="2" id="KW-0472">Membrane</keyword>
<evidence type="ECO:0000256" key="1">
    <source>
        <dbReference type="SAM" id="MobiDB-lite"/>
    </source>
</evidence>
<feature type="compositionally biased region" description="Acidic residues" evidence="1">
    <location>
        <begin position="301"/>
        <end position="315"/>
    </location>
</feature>
<sequence>MSYRAFAVVLAAVLCLCSAPAVVSAEVSTSVQTSYDGTQPDADQAVQVTYTISPEGDTVNNLTVDLDSTSGSFIESRSSSYTISPGGAGVSVEGRPGDRYFIRELNPSEEVTITFQVYPKQIKREELDVAVVSADYIQNGQQLSRSDTVTADLSASPWFALQTSERRADSLQRRITGMRTLMFGGAGVGVLGALAAFGTLLWKRRAISGLKQDLSDELDKLATRMQSQGLEDGSTEHKEFNSWRREMADEYGIDFTGGIGPTEPAPGPGNPFDGTDDTDEGGFGDDTDEGGFGDDTGGFDGSDDDTGGFGGSDDD</sequence>
<proteinExistence type="predicted"/>
<feature type="transmembrane region" description="Helical" evidence="2">
    <location>
        <begin position="181"/>
        <end position="202"/>
    </location>
</feature>
<feature type="compositionally biased region" description="Acidic residues" evidence="1">
    <location>
        <begin position="274"/>
        <end position="292"/>
    </location>
</feature>
<gene>
    <name evidence="3" type="ORF">H5V44_13855</name>
</gene>
<protein>
    <submittedName>
        <fullName evidence="3">Uncharacterized protein</fullName>
    </submittedName>
</protein>
<keyword evidence="2" id="KW-1133">Transmembrane helix</keyword>
<evidence type="ECO:0000313" key="4">
    <source>
        <dbReference type="Proteomes" id="UP000546257"/>
    </source>
</evidence>
<organism evidence="3 4">
    <name type="scientific">Halobellus ruber</name>
    <dbReference type="NCBI Taxonomy" id="2761102"/>
    <lineage>
        <taxon>Archaea</taxon>
        <taxon>Methanobacteriati</taxon>
        <taxon>Methanobacteriota</taxon>
        <taxon>Stenosarchaea group</taxon>
        <taxon>Halobacteria</taxon>
        <taxon>Halobacteriales</taxon>
        <taxon>Haloferacaceae</taxon>
        <taxon>Halobellus</taxon>
    </lineage>
</organism>
<dbReference type="AlphaFoldDB" id="A0A7J9SK74"/>
<dbReference type="Proteomes" id="UP000546257">
    <property type="component" value="Unassembled WGS sequence"/>
</dbReference>
<evidence type="ECO:0000256" key="2">
    <source>
        <dbReference type="SAM" id="Phobius"/>
    </source>
</evidence>
<accession>A0A7J9SK74</accession>
<dbReference type="RefSeq" id="WP_185193730.1">
    <property type="nucleotide sequence ID" value="NZ_JACKXD010000005.1"/>
</dbReference>
<feature type="region of interest" description="Disordered" evidence="1">
    <location>
        <begin position="253"/>
        <end position="315"/>
    </location>
</feature>
<keyword evidence="4" id="KW-1185">Reference proteome</keyword>